<organism evidence="1 2">
    <name type="scientific">Cetraspora pellucida</name>
    <dbReference type="NCBI Taxonomy" id="1433469"/>
    <lineage>
        <taxon>Eukaryota</taxon>
        <taxon>Fungi</taxon>
        <taxon>Fungi incertae sedis</taxon>
        <taxon>Mucoromycota</taxon>
        <taxon>Glomeromycotina</taxon>
        <taxon>Glomeromycetes</taxon>
        <taxon>Diversisporales</taxon>
        <taxon>Gigasporaceae</taxon>
        <taxon>Cetraspora</taxon>
    </lineage>
</organism>
<accession>A0A9N9E8P4</accession>
<dbReference type="Proteomes" id="UP000789759">
    <property type="component" value="Unassembled WGS sequence"/>
</dbReference>
<evidence type="ECO:0000313" key="1">
    <source>
        <dbReference type="EMBL" id="CAG8667801.1"/>
    </source>
</evidence>
<sequence length="59" mass="6683">MRLQKQNLQLPVLAELATTNNSSDEQMQATTQEDLLPNTEMLPRDELAIYGYKTPYPSA</sequence>
<proteinExistence type="predicted"/>
<name>A0A9N9E8P4_9GLOM</name>
<comment type="caution">
    <text evidence="1">The sequence shown here is derived from an EMBL/GenBank/DDBJ whole genome shotgun (WGS) entry which is preliminary data.</text>
</comment>
<dbReference type="EMBL" id="CAJVQA010008174">
    <property type="protein sequence ID" value="CAG8667801.1"/>
    <property type="molecule type" value="Genomic_DNA"/>
</dbReference>
<reference evidence="1" key="1">
    <citation type="submission" date="2021-06" db="EMBL/GenBank/DDBJ databases">
        <authorList>
            <person name="Kallberg Y."/>
            <person name="Tangrot J."/>
            <person name="Rosling A."/>
        </authorList>
    </citation>
    <scope>NUCLEOTIDE SEQUENCE</scope>
    <source>
        <strain evidence="1">FL966</strain>
    </source>
</reference>
<dbReference type="AlphaFoldDB" id="A0A9N9E8P4"/>
<gene>
    <name evidence="1" type="ORF">CPELLU_LOCUS10117</name>
</gene>
<keyword evidence="2" id="KW-1185">Reference proteome</keyword>
<protein>
    <submittedName>
        <fullName evidence="1">14371_t:CDS:1</fullName>
    </submittedName>
</protein>
<feature type="non-terminal residue" evidence="1">
    <location>
        <position position="59"/>
    </location>
</feature>
<evidence type="ECO:0000313" key="2">
    <source>
        <dbReference type="Proteomes" id="UP000789759"/>
    </source>
</evidence>